<accession>A0AAN8F2X7</accession>
<organism evidence="2 3">
    <name type="scientific">Knufia fluminis</name>
    <dbReference type="NCBI Taxonomy" id="191047"/>
    <lineage>
        <taxon>Eukaryota</taxon>
        <taxon>Fungi</taxon>
        <taxon>Dikarya</taxon>
        <taxon>Ascomycota</taxon>
        <taxon>Pezizomycotina</taxon>
        <taxon>Eurotiomycetes</taxon>
        <taxon>Chaetothyriomycetidae</taxon>
        <taxon>Chaetothyriales</taxon>
        <taxon>Trichomeriaceae</taxon>
        <taxon>Knufia</taxon>
    </lineage>
</organism>
<feature type="transmembrane region" description="Helical" evidence="1">
    <location>
        <begin position="233"/>
        <end position="251"/>
    </location>
</feature>
<keyword evidence="1" id="KW-0472">Membrane</keyword>
<feature type="transmembrane region" description="Helical" evidence="1">
    <location>
        <begin position="162"/>
        <end position="180"/>
    </location>
</feature>
<feature type="transmembrane region" description="Helical" evidence="1">
    <location>
        <begin position="16"/>
        <end position="35"/>
    </location>
</feature>
<sequence length="390" mass="42694">MTSTAISSLLSSVKPFWPLLFTIVLPRGYGYFNALKTAYRTRPPPKPLPPRVNRSLNILFCSVLFFLVQSLRPIPNQDMQNVFSTTGTRIGVPSDVLFTRLAMLRPNGILTAADEALQSALGSKNSRTVYLAYGASTLLDCPFCHSDQPLTYTIYSLPTTVFLPHLLHLVIIGLATSATLTSPISATSRTSLLIPALIFLALDGWFNVAATFIPPITVPGQTSPSSLFVYMRRFRPISISCLDVLFALYLWTTSTGRFVFFPFLSDPNAADNAGVETLQAQTQELIRNSGVALQTVQAKLRAYTIARNTVNRDQNLKAAEDRYWREVVSREAEMDIAGGGIAGNNDEIYQDEEVQAAIARVYGQGGVDVPRAKKEASAFVDGVTQGLENA</sequence>
<dbReference type="EMBL" id="JAKLMC020000006">
    <property type="protein sequence ID" value="KAK5955453.1"/>
    <property type="molecule type" value="Genomic_DNA"/>
</dbReference>
<evidence type="ECO:0000256" key="1">
    <source>
        <dbReference type="SAM" id="Phobius"/>
    </source>
</evidence>
<protein>
    <submittedName>
        <fullName evidence="2">Uncharacterized protein</fullName>
    </submittedName>
</protein>
<evidence type="ECO:0000313" key="3">
    <source>
        <dbReference type="Proteomes" id="UP001316803"/>
    </source>
</evidence>
<dbReference type="AlphaFoldDB" id="A0AAN8F2X7"/>
<dbReference type="Proteomes" id="UP001316803">
    <property type="component" value="Unassembled WGS sequence"/>
</dbReference>
<dbReference type="PANTHER" id="PTHR39470:SF1">
    <property type="entry name" value="CHORISMATE SYNTHASE PROTEIN"/>
    <property type="match status" value="1"/>
</dbReference>
<comment type="caution">
    <text evidence="2">The sequence shown here is derived from an EMBL/GenBank/DDBJ whole genome shotgun (WGS) entry which is preliminary data.</text>
</comment>
<dbReference type="PANTHER" id="PTHR39470">
    <property type="entry name" value="CHROMOSOME 10, WHOLE GENOME SHOTGUN SEQUENCE"/>
    <property type="match status" value="1"/>
</dbReference>
<keyword evidence="1" id="KW-0812">Transmembrane</keyword>
<reference evidence="2 3" key="1">
    <citation type="submission" date="2022-12" db="EMBL/GenBank/DDBJ databases">
        <title>Genomic features and morphological characterization of a novel Knufia sp. strain isolated from spacecraft assembly facility.</title>
        <authorList>
            <person name="Teixeira M."/>
            <person name="Chander A.M."/>
            <person name="Stajich J.E."/>
            <person name="Venkateswaran K."/>
        </authorList>
    </citation>
    <scope>NUCLEOTIDE SEQUENCE [LARGE SCALE GENOMIC DNA]</scope>
    <source>
        <strain evidence="2 3">FJI-L2-BK-P2</strain>
    </source>
</reference>
<feature type="transmembrane region" description="Helical" evidence="1">
    <location>
        <begin position="192"/>
        <end position="213"/>
    </location>
</feature>
<gene>
    <name evidence="2" type="ORF">OHC33_003091</name>
</gene>
<evidence type="ECO:0000313" key="2">
    <source>
        <dbReference type="EMBL" id="KAK5955453.1"/>
    </source>
</evidence>
<keyword evidence="1" id="KW-1133">Transmembrane helix</keyword>
<name>A0AAN8F2X7_9EURO</name>
<proteinExistence type="predicted"/>
<keyword evidence="3" id="KW-1185">Reference proteome</keyword>